<dbReference type="InterPro" id="IPR036936">
    <property type="entry name" value="CRIB_dom_sf"/>
</dbReference>
<keyword evidence="2" id="KW-0677">Repeat</keyword>
<evidence type="ECO:0000259" key="4">
    <source>
        <dbReference type="PROSITE" id="PS50108"/>
    </source>
</evidence>
<feature type="compositionally biased region" description="Basic and acidic residues" evidence="3">
    <location>
        <begin position="501"/>
        <end position="519"/>
    </location>
</feature>
<dbReference type="PROSITE" id="PS51450">
    <property type="entry name" value="LRR"/>
    <property type="match status" value="3"/>
</dbReference>
<gene>
    <name evidence="5" type="ORF">ACA1_054980</name>
</gene>
<reference evidence="5 6" key="1">
    <citation type="journal article" date="2013" name="Genome Biol.">
        <title>Genome of Acanthamoeba castellanii highlights extensive lateral gene transfer and early evolution of tyrosine kinase signaling.</title>
        <authorList>
            <person name="Clarke M."/>
            <person name="Lohan A.J."/>
            <person name="Liu B."/>
            <person name="Lagkouvardos I."/>
            <person name="Roy S."/>
            <person name="Zafar N."/>
            <person name="Bertelli C."/>
            <person name="Schilde C."/>
            <person name="Kianianmomeni A."/>
            <person name="Burglin T.R."/>
            <person name="Frech C."/>
            <person name="Turcotte B."/>
            <person name="Kopec K.O."/>
            <person name="Synnott J.M."/>
            <person name="Choo C."/>
            <person name="Paponov I."/>
            <person name="Finkler A."/>
            <person name="Soon Heng Tan C."/>
            <person name="Hutchins A.P."/>
            <person name="Weinmeier T."/>
            <person name="Rattei T."/>
            <person name="Chu J.S."/>
            <person name="Gimenez G."/>
            <person name="Irimia M."/>
            <person name="Rigden D.J."/>
            <person name="Fitzpatrick D.A."/>
            <person name="Lorenzo-Morales J."/>
            <person name="Bateman A."/>
            <person name="Chiu C.H."/>
            <person name="Tang P."/>
            <person name="Hegemann P."/>
            <person name="Fromm H."/>
            <person name="Raoult D."/>
            <person name="Greub G."/>
            <person name="Miranda-Saavedra D."/>
            <person name="Chen N."/>
            <person name="Nash P."/>
            <person name="Ginger M.L."/>
            <person name="Horn M."/>
            <person name="Schaap P."/>
            <person name="Caler L."/>
            <person name="Loftus B."/>
        </authorList>
    </citation>
    <scope>NUCLEOTIDE SEQUENCE [LARGE SCALE GENOMIC DNA]</scope>
    <source>
        <strain evidence="5 6">Neff</strain>
    </source>
</reference>
<dbReference type="VEuPathDB" id="AmoebaDB:ACA1_054980"/>
<dbReference type="Gene3D" id="3.90.810.10">
    <property type="entry name" value="CRIB domain"/>
    <property type="match status" value="1"/>
</dbReference>
<evidence type="ECO:0000313" key="5">
    <source>
        <dbReference type="EMBL" id="ELR20752.1"/>
    </source>
</evidence>
<dbReference type="PROSITE" id="PS50108">
    <property type="entry name" value="CRIB"/>
    <property type="match status" value="1"/>
</dbReference>
<name>L8H695_ACACF</name>
<accession>L8H695</accession>
<dbReference type="InterPro" id="IPR032675">
    <property type="entry name" value="LRR_dom_sf"/>
</dbReference>
<evidence type="ECO:0000313" key="6">
    <source>
        <dbReference type="Proteomes" id="UP000011083"/>
    </source>
</evidence>
<dbReference type="PANTHER" id="PTHR48051:SF1">
    <property type="entry name" value="RAS SUPPRESSOR PROTEIN 1"/>
    <property type="match status" value="1"/>
</dbReference>
<proteinExistence type="predicted"/>
<dbReference type="PANTHER" id="PTHR48051">
    <property type="match status" value="1"/>
</dbReference>
<feature type="domain" description="CRIB" evidence="4">
    <location>
        <begin position="31"/>
        <end position="44"/>
    </location>
</feature>
<dbReference type="InterPro" id="IPR003591">
    <property type="entry name" value="Leu-rich_rpt_typical-subtyp"/>
</dbReference>
<protein>
    <submittedName>
        <fullName evidence="5">Leucine rich repeat domain containing protein</fullName>
    </submittedName>
</protein>
<dbReference type="STRING" id="1257118.L8H695"/>
<dbReference type="InterPro" id="IPR050216">
    <property type="entry name" value="LRR_domain-containing"/>
</dbReference>
<feature type="region of interest" description="Disordered" evidence="3">
    <location>
        <begin position="466"/>
        <end position="541"/>
    </location>
</feature>
<dbReference type="GeneID" id="14921622"/>
<dbReference type="Pfam" id="PF13855">
    <property type="entry name" value="LRR_8"/>
    <property type="match status" value="1"/>
</dbReference>
<dbReference type="InterPro" id="IPR001611">
    <property type="entry name" value="Leu-rich_rpt"/>
</dbReference>
<feature type="region of interest" description="Disordered" evidence="3">
    <location>
        <begin position="701"/>
        <end position="722"/>
    </location>
</feature>
<dbReference type="SUPFAM" id="SSF52058">
    <property type="entry name" value="L domain-like"/>
    <property type="match status" value="1"/>
</dbReference>
<dbReference type="AlphaFoldDB" id="L8H695"/>
<organism evidence="5 6">
    <name type="scientific">Acanthamoeba castellanii (strain ATCC 30010 / Neff)</name>
    <dbReference type="NCBI Taxonomy" id="1257118"/>
    <lineage>
        <taxon>Eukaryota</taxon>
        <taxon>Amoebozoa</taxon>
        <taxon>Discosea</taxon>
        <taxon>Longamoebia</taxon>
        <taxon>Centramoebida</taxon>
        <taxon>Acanthamoebidae</taxon>
        <taxon>Acanthamoeba</taxon>
    </lineage>
</organism>
<dbReference type="Proteomes" id="UP000011083">
    <property type="component" value="Unassembled WGS sequence"/>
</dbReference>
<feature type="compositionally biased region" description="Low complexity" evidence="3">
    <location>
        <begin position="707"/>
        <end position="722"/>
    </location>
</feature>
<sequence length="722" mass="79130">MSKVKARIAGTVALASSLPLFTNSHKADISISEPESFRHGVHISCHEGQITGVPQVWKEEITEWGQGTLPSGAADELVAQQLPKVIRPTTDDLRPYMKRREPVRHTSTISNMRAMIKFRLPPQAEVVDSEGRGPNKSSDTGLIDREALKALAAETNVIRLINDATSTLDLSSCGIDDLKEQWFEVNRGVARTLKSADLGFNHFQWFPLQLLRFSQCLSSLCLDGNQLSELPPHIGILQRLVELSVNGNMLKTLPPAIGHCTSLETLSLKNNHIKKLPRELGRLSKLEELHLSGNALSTLPAGIGGCTQLQVLDASWCRLERLPEEMAHVTSLIELNLAHNNLTALPSAIGLMTRLIDLDISDNCLEDLPVSMGLMNFKNFACDNNPLSDQGLVGTLKLTVHHVLSYLERRMYAHIPMDDHEDYIVVLRESRPPVSPICCPPLPSTPFQFTVSGHVAVAAQPIPSASAGNGRCKPTAHGALPPLPQSNEPKLEKKQQKKEKQKATRLDEAKARKTKKGNDSDGSSSSSTASSPGLESDNAAVRQQTIVVKADARDTDHKRECEDEDELVLLKLNKLKSLSRSLVNVMLEIVEDIQVELTELTTLEEAVDLAKTIRSLKDEMVAIRSREEVYAVSESLKPTPPCHDGVDRLSLIKCTVSTALDNIAITIRALGSAIEVTPDFDSLFVFTRHLRSLYEHLNYEDDDEGDASSATSSSSSSSSSSP</sequence>
<feature type="compositionally biased region" description="Low complexity" evidence="3">
    <location>
        <begin position="520"/>
        <end position="531"/>
    </location>
</feature>
<keyword evidence="1" id="KW-0433">Leucine-rich repeat</keyword>
<dbReference type="OrthoDB" id="5584805at2759"/>
<dbReference type="Gene3D" id="3.80.10.10">
    <property type="entry name" value="Ribonuclease Inhibitor"/>
    <property type="match status" value="2"/>
</dbReference>
<dbReference type="InterPro" id="IPR000095">
    <property type="entry name" value="CRIB_dom"/>
</dbReference>
<dbReference type="GO" id="GO:0005737">
    <property type="term" value="C:cytoplasm"/>
    <property type="evidence" value="ECO:0007669"/>
    <property type="project" value="TreeGrafter"/>
</dbReference>
<evidence type="ECO:0000256" key="2">
    <source>
        <dbReference type="ARBA" id="ARBA00022737"/>
    </source>
</evidence>
<evidence type="ECO:0000256" key="1">
    <source>
        <dbReference type="ARBA" id="ARBA00022614"/>
    </source>
</evidence>
<keyword evidence="6" id="KW-1185">Reference proteome</keyword>
<dbReference type="KEGG" id="acan:ACA1_054980"/>
<dbReference type="SMART" id="SM00364">
    <property type="entry name" value="LRR_BAC"/>
    <property type="match status" value="6"/>
</dbReference>
<dbReference type="EMBL" id="KB007909">
    <property type="protein sequence ID" value="ELR20752.1"/>
    <property type="molecule type" value="Genomic_DNA"/>
</dbReference>
<dbReference type="RefSeq" id="XP_004344155.1">
    <property type="nucleotide sequence ID" value="XM_004344105.1"/>
</dbReference>
<dbReference type="SMART" id="SM00369">
    <property type="entry name" value="LRR_TYP"/>
    <property type="match status" value="7"/>
</dbReference>
<evidence type="ECO:0000256" key="3">
    <source>
        <dbReference type="SAM" id="MobiDB-lite"/>
    </source>
</evidence>